<organism evidence="1 2">
    <name type="scientific">Pongo abelii</name>
    <name type="common">Sumatran orangutan</name>
    <name type="synonym">Pongo pygmaeus abelii</name>
    <dbReference type="NCBI Taxonomy" id="9601"/>
    <lineage>
        <taxon>Eukaryota</taxon>
        <taxon>Metazoa</taxon>
        <taxon>Chordata</taxon>
        <taxon>Craniata</taxon>
        <taxon>Vertebrata</taxon>
        <taxon>Euteleostomi</taxon>
        <taxon>Mammalia</taxon>
        <taxon>Eutheria</taxon>
        <taxon>Euarchontoglires</taxon>
        <taxon>Primates</taxon>
        <taxon>Haplorrhini</taxon>
        <taxon>Catarrhini</taxon>
        <taxon>Hominidae</taxon>
        <taxon>Pongo</taxon>
    </lineage>
</organism>
<proteinExistence type="predicted"/>
<protein>
    <submittedName>
        <fullName evidence="1">Uncharacterized protein</fullName>
    </submittedName>
</protein>
<dbReference type="Ensembl" id="ENSPPYT00000022202.2">
    <property type="protein sequence ID" value="ENSPPYP00000021343.2"/>
    <property type="gene ID" value="ENSPPYG00000019040.2"/>
</dbReference>
<keyword evidence="2" id="KW-1185">Reference proteome</keyword>
<dbReference type="eggNOG" id="KOG3166">
    <property type="taxonomic scope" value="Eukaryota"/>
</dbReference>
<dbReference type="InParanoid" id="H2PRN3"/>
<dbReference type="AlphaFoldDB" id="H2PRN3"/>
<reference evidence="1 2" key="1">
    <citation type="submission" date="2008-02" db="EMBL/GenBank/DDBJ databases">
        <title>A 6x draft sequence assembly of the Pongo pygmaeus abelii genome.</title>
        <authorList>
            <person name="Wilson R.K."/>
            <person name="Mardis E."/>
        </authorList>
    </citation>
    <scope>NUCLEOTIDE SEQUENCE [LARGE SCALE GENOMIC DNA]</scope>
</reference>
<reference evidence="1" key="2">
    <citation type="submission" date="2025-08" db="UniProtKB">
        <authorList>
            <consortium name="Ensembl"/>
        </authorList>
    </citation>
    <scope>IDENTIFICATION</scope>
</reference>
<name>H2PRN3_PONAB</name>
<evidence type="ECO:0000313" key="1">
    <source>
        <dbReference type="Ensembl" id="ENSPPYP00000021343.2"/>
    </source>
</evidence>
<dbReference type="Proteomes" id="UP000001595">
    <property type="component" value="Chromosome 4"/>
</dbReference>
<evidence type="ECO:0000313" key="2">
    <source>
        <dbReference type="Proteomes" id="UP000001595"/>
    </source>
</evidence>
<accession>H2PRN3</accession>
<sequence>IGIFFIILSYYSLLQLPKVRKGKKAKGKKVVPTLAVLKKQETMKVVNLPFAKFGTRQDFLSFDRTSSPKGTSIALSNGPIILGCSSREPSSISS</sequence>
<reference evidence="1" key="3">
    <citation type="submission" date="2025-09" db="UniProtKB">
        <authorList>
            <consortium name="Ensembl"/>
        </authorList>
    </citation>
    <scope>IDENTIFICATION</scope>
</reference>
<dbReference type="HOGENOM" id="CLU_2548867_0_0_1"/>
<dbReference type="GeneTree" id="ENSGT01150000287505"/>
<dbReference type="OMA" id="PTHHFLV"/>